<reference evidence="1 2" key="1">
    <citation type="submission" date="2015-12" db="EMBL/GenBank/DDBJ databases">
        <title>Draft genome sequence of Moniliophthora roreri, the causal agent of frosty pod rot of cacao.</title>
        <authorList>
            <person name="Aime M.C."/>
            <person name="Diaz-Valderrama J.R."/>
            <person name="Kijpornyongpan T."/>
            <person name="Phillips-Mora W."/>
        </authorList>
    </citation>
    <scope>NUCLEOTIDE SEQUENCE [LARGE SCALE GENOMIC DNA]</scope>
    <source>
        <strain evidence="1 2">MCA 2952</strain>
    </source>
</reference>
<name>A0A0W0GFS9_MONRR</name>
<accession>A0A0W0GFS9</accession>
<organism evidence="1 2">
    <name type="scientific">Moniliophthora roreri</name>
    <name type="common">Frosty pod rot fungus</name>
    <name type="synonym">Monilia roreri</name>
    <dbReference type="NCBI Taxonomy" id="221103"/>
    <lineage>
        <taxon>Eukaryota</taxon>
        <taxon>Fungi</taxon>
        <taxon>Dikarya</taxon>
        <taxon>Basidiomycota</taxon>
        <taxon>Agaricomycotina</taxon>
        <taxon>Agaricomycetes</taxon>
        <taxon>Agaricomycetidae</taxon>
        <taxon>Agaricales</taxon>
        <taxon>Marasmiineae</taxon>
        <taxon>Marasmiaceae</taxon>
        <taxon>Moniliophthora</taxon>
    </lineage>
</organism>
<proteinExistence type="predicted"/>
<dbReference type="AlphaFoldDB" id="A0A0W0GFS9"/>
<gene>
    <name evidence="1" type="ORF">WG66_2</name>
</gene>
<comment type="caution">
    <text evidence="1">The sequence shown here is derived from an EMBL/GenBank/DDBJ whole genome shotgun (WGS) entry which is preliminary data.</text>
</comment>
<evidence type="ECO:0000313" key="1">
    <source>
        <dbReference type="EMBL" id="KTB47419.1"/>
    </source>
</evidence>
<dbReference type="EMBL" id="LATX01000004">
    <property type="protein sequence ID" value="KTB47419.1"/>
    <property type="molecule type" value="Genomic_DNA"/>
</dbReference>
<protein>
    <submittedName>
        <fullName evidence="1">Uncharacterized protein</fullName>
    </submittedName>
</protein>
<evidence type="ECO:0000313" key="2">
    <source>
        <dbReference type="Proteomes" id="UP000054988"/>
    </source>
</evidence>
<sequence>MWLTKLAITGKAKVKLTIVKKASVTNVESTAISGECPTKLKEQTKKEPNGKQTPKDAYYQICAIYWDYSAEEQTQILDLMEEEGFWCGG</sequence>
<dbReference type="Proteomes" id="UP000054988">
    <property type="component" value="Unassembled WGS sequence"/>
</dbReference>